<keyword evidence="7" id="KW-0548">Nucleotidyltransferase</keyword>
<dbReference type="EC" id="2.7.7.2" evidence="3"/>
<evidence type="ECO:0000256" key="5">
    <source>
        <dbReference type="ARBA" id="ARBA00022643"/>
    </source>
</evidence>
<dbReference type="GO" id="GO:0006747">
    <property type="term" value="P:FAD biosynthetic process"/>
    <property type="evidence" value="ECO:0007669"/>
    <property type="project" value="UniProtKB-UniPathway"/>
</dbReference>
<accession>T1BZI0</accession>
<comment type="pathway">
    <text evidence="1">Cofactor biosynthesis; FAD biosynthesis; FAD from FMN: step 1/1.</text>
</comment>
<keyword evidence="4" id="KW-0285">Flavoprotein</keyword>
<dbReference type="GO" id="GO:0003919">
    <property type="term" value="F:FMN adenylyltransferase activity"/>
    <property type="evidence" value="ECO:0007669"/>
    <property type="project" value="UniProtKB-EC"/>
</dbReference>
<evidence type="ECO:0000256" key="8">
    <source>
        <dbReference type="ARBA" id="ARBA00022741"/>
    </source>
</evidence>
<proteinExistence type="inferred from homology"/>
<evidence type="ECO:0000313" key="12">
    <source>
        <dbReference type="EMBL" id="EQD78646.1"/>
    </source>
</evidence>
<dbReference type="SUPFAM" id="SSF52374">
    <property type="entry name" value="Nucleotidylyl transferase"/>
    <property type="match status" value="1"/>
</dbReference>
<evidence type="ECO:0000259" key="11">
    <source>
        <dbReference type="Pfam" id="PF06574"/>
    </source>
</evidence>
<feature type="non-terminal residue" evidence="12">
    <location>
        <position position="1"/>
    </location>
</feature>
<sequence>LEYLVEGRRAVRGLVPVLVLTFEPYPRDVFCRGRSAPPRLTSLTRKYLWMKQMGVDQMRVLRFNGALAALSAADFVRRVLVQGFSARWVLVGDDFRFGARRQGDFPLLRELGQTLGFECASLQSVQMAGERISS</sequence>
<feature type="domain" description="FAD synthetase" evidence="11">
    <location>
        <begin position="14"/>
        <end position="134"/>
    </location>
</feature>
<evidence type="ECO:0000256" key="3">
    <source>
        <dbReference type="ARBA" id="ARBA00012393"/>
    </source>
</evidence>
<dbReference type="InterPro" id="IPR023468">
    <property type="entry name" value="Riboflavin_kinase"/>
</dbReference>
<feature type="non-terminal residue" evidence="12">
    <location>
        <position position="134"/>
    </location>
</feature>
<dbReference type="InterPro" id="IPR014729">
    <property type="entry name" value="Rossmann-like_a/b/a_fold"/>
</dbReference>
<dbReference type="PANTHER" id="PTHR22749:SF6">
    <property type="entry name" value="RIBOFLAVIN KINASE"/>
    <property type="match status" value="1"/>
</dbReference>
<keyword evidence="6" id="KW-0808">Transferase</keyword>
<keyword evidence="10" id="KW-0067">ATP-binding</keyword>
<dbReference type="EMBL" id="AUZY01000463">
    <property type="protein sequence ID" value="EQD78646.1"/>
    <property type="molecule type" value="Genomic_DNA"/>
</dbReference>
<reference evidence="12" key="1">
    <citation type="submission" date="2013-08" db="EMBL/GenBank/DDBJ databases">
        <authorList>
            <person name="Mendez C."/>
            <person name="Richter M."/>
            <person name="Ferrer M."/>
            <person name="Sanchez J."/>
        </authorList>
    </citation>
    <scope>NUCLEOTIDE SEQUENCE</scope>
</reference>
<evidence type="ECO:0000256" key="9">
    <source>
        <dbReference type="ARBA" id="ARBA00022827"/>
    </source>
</evidence>
<dbReference type="GO" id="GO:0005524">
    <property type="term" value="F:ATP binding"/>
    <property type="evidence" value="ECO:0007669"/>
    <property type="project" value="UniProtKB-KW"/>
</dbReference>
<name>T1BZI0_9ZZZZ</name>
<dbReference type="InterPro" id="IPR015864">
    <property type="entry name" value="FAD_synthase"/>
</dbReference>
<dbReference type="Gene3D" id="3.40.50.620">
    <property type="entry name" value="HUPs"/>
    <property type="match status" value="1"/>
</dbReference>
<organism evidence="12">
    <name type="scientific">mine drainage metagenome</name>
    <dbReference type="NCBI Taxonomy" id="410659"/>
    <lineage>
        <taxon>unclassified sequences</taxon>
        <taxon>metagenomes</taxon>
        <taxon>ecological metagenomes</taxon>
    </lineage>
</organism>
<keyword evidence="5" id="KW-0288">FMN</keyword>
<dbReference type="GO" id="GO:0009398">
    <property type="term" value="P:FMN biosynthetic process"/>
    <property type="evidence" value="ECO:0007669"/>
    <property type="project" value="TreeGrafter"/>
</dbReference>
<dbReference type="Pfam" id="PF06574">
    <property type="entry name" value="FAD_syn"/>
    <property type="match status" value="1"/>
</dbReference>
<dbReference type="AlphaFoldDB" id="T1BZI0"/>
<dbReference type="UniPathway" id="UPA00277">
    <property type="reaction ID" value="UER00407"/>
</dbReference>
<dbReference type="GO" id="GO:0008531">
    <property type="term" value="F:riboflavin kinase activity"/>
    <property type="evidence" value="ECO:0007669"/>
    <property type="project" value="TreeGrafter"/>
</dbReference>
<protein>
    <recommendedName>
        <fullName evidence="3">FAD synthase</fullName>
        <ecNumber evidence="3">2.7.7.2</ecNumber>
    </recommendedName>
</protein>
<evidence type="ECO:0000256" key="10">
    <source>
        <dbReference type="ARBA" id="ARBA00022840"/>
    </source>
</evidence>
<reference evidence="12" key="2">
    <citation type="journal article" date="2014" name="ISME J.">
        <title>Microbial stratification in low pH oxic and suboxic macroscopic growths along an acid mine drainage.</title>
        <authorList>
            <person name="Mendez-Garcia C."/>
            <person name="Mesa V."/>
            <person name="Sprenger R.R."/>
            <person name="Richter M."/>
            <person name="Diez M.S."/>
            <person name="Solano J."/>
            <person name="Bargiela R."/>
            <person name="Golyshina O.V."/>
            <person name="Manteca A."/>
            <person name="Ramos J.L."/>
            <person name="Gallego J.R."/>
            <person name="Llorente I."/>
            <person name="Martins Dos Santos V.A."/>
            <person name="Jensen O.N."/>
            <person name="Pelaez A.I."/>
            <person name="Sanchez J."/>
            <person name="Ferrer M."/>
        </authorList>
    </citation>
    <scope>NUCLEOTIDE SEQUENCE</scope>
</reference>
<dbReference type="PANTHER" id="PTHR22749">
    <property type="entry name" value="RIBOFLAVIN KINASE/FMN ADENYLYLTRANSFERASE"/>
    <property type="match status" value="1"/>
</dbReference>
<keyword evidence="8" id="KW-0547">Nucleotide-binding</keyword>
<dbReference type="GO" id="GO:0009231">
    <property type="term" value="P:riboflavin biosynthetic process"/>
    <property type="evidence" value="ECO:0007669"/>
    <property type="project" value="InterPro"/>
</dbReference>
<gene>
    <name evidence="12" type="ORF">B1B_00606</name>
</gene>
<comment type="caution">
    <text evidence="12">The sequence shown here is derived from an EMBL/GenBank/DDBJ whole genome shotgun (WGS) entry which is preliminary data.</text>
</comment>
<evidence type="ECO:0000256" key="6">
    <source>
        <dbReference type="ARBA" id="ARBA00022679"/>
    </source>
</evidence>
<evidence type="ECO:0000256" key="2">
    <source>
        <dbReference type="ARBA" id="ARBA00010214"/>
    </source>
</evidence>
<evidence type="ECO:0000256" key="7">
    <source>
        <dbReference type="ARBA" id="ARBA00022695"/>
    </source>
</evidence>
<comment type="similarity">
    <text evidence="2">Belongs to the RibF family.</text>
</comment>
<evidence type="ECO:0000256" key="1">
    <source>
        <dbReference type="ARBA" id="ARBA00004726"/>
    </source>
</evidence>
<evidence type="ECO:0000256" key="4">
    <source>
        <dbReference type="ARBA" id="ARBA00022630"/>
    </source>
</evidence>
<keyword evidence="9" id="KW-0274">FAD</keyword>